<keyword evidence="8" id="KW-1185">Reference proteome</keyword>
<organism evidence="7 8">
    <name type="scientific">Putridiphycobacter roseus</name>
    <dbReference type="NCBI Taxonomy" id="2219161"/>
    <lineage>
        <taxon>Bacteria</taxon>
        <taxon>Pseudomonadati</taxon>
        <taxon>Bacteroidota</taxon>
        <taxon>Flavobacteriia</taxon>
        <taxon>Flavobacteriales</taxon>
        <taxon>Crocinitomicaceae</taxon>
        <taxon>Putridiphycobacter</taxon>
    </lineage>
</organism>
<evidence type="ECO:0000256" key="4">
    <source>
        <dbReference type="ARBA" id="ARBA00022842"/>
    </source>
</evidence>
<dbReference type="Proteomes" id="UP000249248">
    <property type="component" value="Unassembled WGS sequence"/>
</dbReference>
<comment type="cofactor">
    <cofactor evidence="1">
        <name>Mg(2+)</name>
        <dbReference type="ChEBI" id="CHEBI:18420"/>
    </cofactor>
</comment>
<evidence type="ECO:0000256" key="3">
    <source>
        <dbReference type="ARBA" id="ARBA00022801"/>
    </source>
</evidence>
<dbReference type="Gene3D" id="2.40.50.140">
    <property type="entry name" value="Nucleic acid-binding proteins"/>
    <property type="match status" value="1"/>
</dbReference>
<dbReference type="InterPro" id="IPR012340">
    <property type="entry name" value="NA-bd_OB-fold"/>
</dbReference>
<evidence type="ECO:0000256" key="2">
    <source>
        <dbReference type="ARBA" id="ARBA00022723"/>
    </source>
</evidence>
<dbReference type="EMBL" id="QKSB01000007">
    <property type="protein sequence ID" value="PZE16545.1"/>
    <property type="molecule type" value="Genomic_DNA"/>
</dbReference>
<sequence length="516" mass="58930">MNFELVVDVRANGIWIALMREGKLIELHEEKGNKDFMVGDIYLGKVRKVVPSLNAAFVDVGYEKDAFLHYLDLGPQFKSLDKYVQNTLQGRQKVADLLYFKPEADIEKSGKIDDAVTSTRQVLVQVAKEPISTKGPRLNAEITIAGRYIVLVPFSQKISISQKIKNGKERDRLRDIMRDILPKNFGVIIRTVAEDKKISEIDNDLKTLLDKWKLIHENLKTAKPPKKVLGELNRASSLLRDLLNDDFTKIHINDKELMDEMHDYISSISPGQEKILHLYTGKLNIFEHFNIHKQIKTLYGKKVPLSSGGYLIIEHTEAMHVVDVNSGNRSAKGDTQEQNALAVNMESAEELARVLRLRDMGGIICVDFIDMHKKEHNKMLFEKMKELLKTDRAKHSIIPPSKFGVMEITRQRVRPETNIETSEVCPSCEGTGKIQASIMFTDEIESALDHLILSGKYKKLTLLAHPYIASFFTNGIISKQVKWFFKYKKWISVKPVNANTFFEFSFLDKDNNKIVV</sequence>
<dbReference type="InterPro" id="IPR019307">
    <property type="entry name" value="RNA-bd_AU-1/RNase_E/G"/>
</dbReference>
<keyword evidence="3" id="KW-0378">Hydrolase</keyword>
<dbReference type="GO" id="GO:0046872">
    <property type="term" value="F:metal ion binding"/>
    <property type="evidence" value="ECO:0007669"/>
    <property type="project" value="UniProtKB-KW"/>
</dbReference>
<keyword evidence="4" id="KW-0460">Magnesium</keyword>
<dbReference type="InterPro" id="IPR004659">
    <property type="entry name" value="RNase_E/G"/>
</dbReference>
<protein>
    <submittedName>
        <fullName evidence="7">Ribonuclease E/G</fullName>
    </submittedName>
</protein>
<evidence type="ECO:0000256" key="1">
    <source>
        <dbReference type="ARBA" id="ARBA00001946"/>
    </source>
</evidence>
<dbReference type="OrthoDB" id="9804278at2"/>
<dbReference type="GO" id="GO:0016787">
    <property type="term" value="F:hydrolase activity"/>
    <property type="evidence" value="ECO:0007669"/>
    <property type="project" value="UniProtKB-KW"/>
</dbReference>
<evidence type="ECO:0000313" key="7">
    <source>
        <dbReference type="EMBL" id="PZE16545.1"/>
    </source>
</evidence>
<comment type="caution">
    <text evidence="7">The sequence shown here is derived from an EMBL/GenBank/DDBJ whole genome shotgun (WGS) entry which is preliminary data.</text>
</comment>
<dbReference type="GO" id="GO:0006364">
    <property type="term" value="P:rRNA processing"/>
    <property type="evidence" value="ECO:0007669"/>
    <property type="project" value="TreeGrafter"/>
</dbReference>
<dbReference type="SUPFAM" id="SSF50249">
    <property type="entry name" value="Nucleic acid-binding proteins"/>
    <property type="match status" value="1"/>
</dbReference>
<dbReference type="GO" id="GO:0005737">
    <property type="term" value="C:cytoplasm"/>
    <property type="evidence" value="ECO:0007669"/>
    <property type="project" value="TreeGrafter"/>
</dbReference>
<keyword evidence="5" id="KW-0694">RNA-binding</keyword>
<proteinExistence type="predicted"/>
<dbReference type="Pfam" id="PF10150">
    <property type="entry name" value="RNase_E_G"/>
    <property type="match status" value="1"/>
</dbReference>
<dbReference type="PANTHER" id="PTHR30001:SF0">
    <property type="entry name" value="RIBONUCLEASE G"/>
    <property type="match status" value="1"/>
</dbReference>
<dbReference type="GO" id="GO:0004540">
    <property type="term" value="F:RNA nuclease activity"/>
    <property type="evidence" value="ECO:0007669"/>
    <property type="project" value="InterPro"/>
</dbReference>
<reference evidence="7 8" key="1">
    <citation type="submission" date="2018-06" db="EMBL/GenBank/DDBJ databases">
        <title>The draft genome sequence of Crocinitomix sp. SM1701.</title>
        <authorList>
            <person name="Zhang X."/>
        </authorList>
    </citation>
    <scope>NUCLEOTIDE SEQUENCE [LARGE SCALE GENOMIC DNA]</scope>
    <source>
        <strain evidence="7 8">SM1701</strain>
    </source>
</reference>
<gene>
    <name evidence="7" type="ORF">DNU06_11860</name>
</gene>
<dbReference type="GO" id="GO:0003723">
    <property type="term" value="F:RNA binding"/>
    <property type="evidence" value="ECO:0007669"/>
    <property type="project" value="UniProtKB-KW"/>
</dbReference>
<keyword evidence="2" id="KW-0479">Metal-binding</keyword>
<dbReference type="PANTHER" id="PTHR30001">
    <property type="entry name" value="RIBONUCLEASE"/>
    <property type="match status" value="1"/>
</dbReference>
<dbReference type="RefSeq" id="WP_111063561.1">
    <property type="nucleotide sequence ID" value="NZ_JBHUCU010000017.1"/>
</dbReference>
<dbReference type="NCBIfam" id="TIGR00757">
    <property type="entry name" value="RNaseEG"/>
    <property type="match status" value="1"/>
</dbReference>
<name>A0A2W1NB73_9FLAO</name>
<dbReference type="AlphaFoldDB" id="A0A2W1NB73"/>
<evidence type="ECO:0000259" key="6">
    <source>
        <dbReference type="Pfam" id="PF10150"/>
    </source>
</evidence>
<dbReference type="CDD" id="cd04453">
    <property type="entry name" value="S1_RNase_E"/>
    <property type="match status" value="1"/>
</dbReference>
<evidence type="ECO:0000256" key="5">
    <source>
        <dbReference type="ARBA" id="ARBA00022884"/>
    </source>
</evidence>
<evidence type="ECO:0000313" key="8">
    <source>
        <dbReference type="Proteomes" id="UP000249248"/>
    </source>
</evidence>
<accession>A0A2W1NB73</accession>
<feature type="domain" description="RNA-binding protein AU-1/Ribonuclease E/G" evidence="6">
    <location>
        <begin position="143"/>
        <end position="413"/>
    </location>
</feature>